<name>A0A6J4TJA2_9SPHN</name>
<dbReference type="PANTHER" id="PTHR43800">
    <property type="entry name" value="PEPTIDYL-LYSINE N-ACETYLTRANSFERASE YJAB"/>
    <property type="match status" value="1"/>
</dbReference>
<dbReference type="InterPro" id="IPR016181">
    <property type="entry name" value="Acyl_CoA_acyltransferase"/>
</dbReference>
<dbReference type="AlphaFoldDB" id="A0A6J4TJA2"/>
<dbReference type="SUPFAM" id="SSF55729">
    <property type="entry name" value="Acyl-CoA N-acyltransferases (Nat)"/>
    <property type="match status" value="1"/>
</dbReference>
<sequence length="202" mass="22243">MLFPVPPGEIAAVVTYLEMRERPRPAPLPPSPLRLERWLAPAPERYRTLFRRVGAPWLWFSRLVMDDAALSAIIHDPGVEVYAVTERGIEVGLLELDFRDAGTAALSYVALVPELAGRGHGRWLLAQALMLAWRRGVERATVHTCTLDHPAALPAYRRAGFVAVARTVETFFDPRLSGFLEPTDAPQIPVLGTEASGAARVS</sequence>
<dbReference type="PROSITE" id="PS51186">
    <property type="entry name" value="GNAT"/>
    <property type="match status" value="1"/>
</dbReference>
<dbReference type="EMBL" id="CADCVX010000426">
    <property type="protein sequence ID" value="CAA9523518.1"/>
    <property type="molecule type" value="Genomic_DNA"/>
</dbReference>
<dbReference type="PANTHER" id="PTHR43800:SF1">
    <property type="entry name" value="PEPTIDYL-LYSINE N-ACETYLTRANSFERASE YJAB"/>
    <property type="match status" value="1"/>
</dbReference>
<evidence type="ECO:0000313" key="4">
    <source>
        <dbReference type="EMBL" id="CAA9523518.1"/>
    </source>
</evidence>
<dbReference type="InterPro" id="IPR000182">
    <property type="entry name" value="GNAT_dom"/>
</dbReference>
<accession>A0A6J4TJA2</accession>
<protein>
    <submittedName>
        <fullName evidence="4">Histone acetyltransferase HPA2 and related acetyltransferases</fullName>
    </submittedName>
</protein>
<dbReference type="Pfam" id="PF00583">
    <property type="entry name" value="Acetyltransf_1"/>
    <property type="match status" value="1"/>
</dbReference>
<proteinExistence type="predicted"/>
<dbReference type="Gene3D" id="3.40.630.30">
    <property type="match status" value="1"/>
</dbReference>
<reference evidence="4" key="1">
    <citation type="submission" date="2020-02" db="EMBL/GenBank/DDBJ databases">
        <authorList>
            <person name="Meier V. D."/>
        </authorList>
    </citation>
    <scope>NUCLEOTIDE SEQUENCE</scope>
    <source>
        <strain evidence="4">AVDCRST_MAG91</strain>
    </source>
</reference>
<dbReference type="GO" id="GO:0016747">
    <property type="term" value="F:acyltransferase activity, transferring groups other than amino-acyl groups"/>
    <property type="evidence" value="ECO:0007669"/>
    <property type="project" value="InterPro"/>
</dbReference>
<organism evidence="4">
    <name type="scientific">uncultured Sphingomonadaceae bacterium</name>
    <dbReference type="NCBI Taxonomy" id="169976"/>
    <lineage>
        <taxon>Bacteria</taxon>
        <taxon>Pseudomonadati</taxon>
        <taxon>Pseudomonadota</taxon>
        <taxon>Alphaproteobacteria</taxon>
        <taxon>Sphingomonadales</taxon>
        <taxon>Sphingomonadaceae</taxon>
        <taxon>environmental samples</taxon>
    </lineage>
</organism>
<keyword evidence="2" id="KW-0012">Acyltransferase</keyword>
<feature type="domain" description="N-acetyltransferase" evidence="3">
    <location>
        <begin position="44"/>
        <end position="186"/>
    </location>
</feature>
<evidence type="ECO:0000256" key="2">
    <source>
        <dbReference type="ARBA" id="ARBA00023315"/>
    </source>
</evidence>
<evidence type="ECO:0000256" key="1">
    <source>
        <dbReference type="ARBA" id="ARBA00022679"/>
    </source>
</evidence>
<keyword evidence="1 4" id="KW-0808">Transferase</keyword>
<evidence type="ECO:0000259" key="3">
    <source>
        <dbReference type="PROSITE" id="PS51186"/>
    </source>
</evidence>
<gene>
    <name evidence="4" type="ORF">AVDCRST_MAG91-2345</name>
</gene>